<accession>A0A6B2JZG4</accession>
<evidence type="ECO:0000313" key="2">
    <source>
        <dbReference type="EMBL" id="NDV02039.1"/>
    </source>
</evidence>
<name>A0A6B2JZG4_9RHOB</name>
<evidence type="ECO:0000313" key="3">
    <source>
        <dbReference type="Proteomes" id="UP000474757"/>
    </source>
</evidence>
<dbReference type="InterPro" id="IPR014710">
    <property type="entry name" value="RmlC-like_jellyroll"/>
</dbReference>
<feature type="domain" description="Cupin type-2" evidence="1">
    <location>
        <begin position="36"/>
        <end position="100"/>
    </location>
</feature>
<dbReference type="InterPro" id="IPR013096">
    <property type="entry name" value="Cupin_2"/>
</dbReference>
<dbReference type="Proteomes" id="UP000474757">
    <property type="component" value="Unassembled WGS sequence"/>
</dbReference>
<sequence>MTTAPRPRRYETLGILMTFHAFPDEVMGKFCLIEAVVPPGLGAPPNTHAGETESFVVLEGEVDFMIEGEVTRAGAGESVIIPDGAAHAFSAVGESPARLMILNAPGQMHERFFTELGVPVTDDRQEPAPMDGPPDVARVVAVAQEAGMTILVPAEA</sequence>
<protein>
    <submittedName>
        <fullName evidence="2">Cupin domain-containing protein</fullName>
    </submittedName>
</protein>
<dbReference type="SUPFAM" id="SSF51182">
    <property type="entry name" value="RmlC-like cupins"/>
    <property type="match status" value="1"/>
</dbReference>
<dbReference type="Gene3D" id="2.60.120.10">
    <property type="entry name" value="Jelly Rolls"/>
    <property type="match status" value="1"/>
</dbReference>
<dbReference type="AlphaFoldDB" id="A0A6B2JZG4"/>
<dbReference type="RefSeq" id="WP_163894615.1">
    <property type="nucleotide sequence ID" value="NZ_JAAFYS010000003.1"/>
</dbReference>
<keyword evidence="3" id="KW-1185">Reference proteome</keyword>
<reference evidence="2 3" key="1">
    <citation type="submission" date="2020-02" db="EMBL/GenBank/DDBJ databases">
        <title>Pseudoroseicyclus tamarix, sp. nov., isolated from offshore sediment of a Tamarix chinensis forest.</title>
        <authorList>
            <person name="Gai Y."/>
        </authorList>
    </citation>
    <scope>NUCLEOTIDE SEQUENCE [LARGE SCALE GENOMIC DNA]</scope>
    <source>
        <strain evidence="2 3">CLL3-39</strain>
    </source>
</reference>
<gene>
    <name evidence="2" type="ORF">GZA08_13790</name>
</gene>
<dbReference type="PANTHER" id="PTHR36440:SF1">
    <property type="entry name" value="PUTATIVE (AFU_ORTHOLOGUE AFUA_8G07350)-RELATED"/>
    <property type="match status" value="1"/>
</dbReference>
<dbReference type="PANTHER" id="PTHR36440">
    <property type="entry name" value="PUTATIVE (AFU_ORTHOLOGUE AFUA_8G07350)-RELATED"/>
    <property type="match status" value="1"/>
</dbReference>
<evidence type="ECO:0000259" key="1">
    <source>
        <dbReference type="Pfam" id="PF07883"/>
    </source>
</evidence>
<dbReference type="InterPro" id="IPR011051">
    <property type="entry name" value="RmlC_Cupin_sf"/>
</dbReference>
<comment type="caution">
    <text evidence="2">The sequence shown here is derived from an EMBL/GenBank/DDBJ whole genome shotgun (WGS) entry which is preliminary data.</text>
</comment>
<proteinExistence type="predicted"/>
<dbReference type="InterPro" id="IPR053146">
    <property type="entry name" value="QDO-like"/>
</dbReference>
<organism evidence="2 3">
    <name type="scientific">Pseudoroseicyclus tamaricis</name>
    <dbReference type="NCBI Taxonomy" id="2705421"/>
    <lineage>
        <taxon>Bacteria</taxon>
        <taxon>Pseudomonadati</taxon>
        <taxon>Pseudomonadota</taxon>
        <taxon>Alphaproteobacteria</taxon>
        <taxon>Rhodobacterales</taxon>
        <taxon>Paracoccaceae</taxon>
        <taxon>Pseudoroseicyclus</taxon>
    </lineage>
</organism>
<dbReference type="Pfam" id="PF07883">
    <property type="entry name" value="Cupin_2"/>
    <property type="match status" value="1"/>
</dbReference>
<dbReference type="EMBL" id="JAAGAB010000003">
    <property type="protein sequence ID" value="NDV02039.1"/>
    <property type="molecule type" value="Genomic_DNA"/>
</dbReference>